<gene>
    <name evidence="1" type="ORF">ACGTZG_06640</name>
</gene>
<dbReference type="RefSeq" id="WP_162816213.1">
    <property type="nucleotide sequence ID" value="NZ_CP011940.1"/>
</dbReference>
<protein>
    <submittedName>
        <fullName evidence="1">Uncharacterized protein</fullName>
    </submittedName>
</protein>
<dbReference type="EMBL" id="JBIEKR010000005">
    <property type="protein sequence ID" value="MFG6272865.1"/>
    <property type="molecule type" value="Genomic_DNA"/>
</dbReference>
<sequence length="73" mass="8859">MRIQQNKNFYPGAYNVLEVDQIPRLIRLIKRQCGNNFAPYGKPIEIFAADGFMCVRYENNQWFHYDLLENTWW</sequence>
<comment type="caution">
    <text evidence="1">The sequence shown here is derived from an EMBL/GenBank/DDBJ whole genome shotgun (WGS) entry which is preliminary data.</text>
</comment>
<name>A0ABW7DP90_9FIRM</name>
<keyword evidence="2" id="KW-1185">Reference proteome</keyword>
<accession>A0ABW7DP90</accession>
<evidence type="ECO:0000313" key="2">
    <source>
        <dbReference type="Proteomes" id="UP001605989"/>
    </source>
</evidence>
<proteinExistence type="predicted"/>
<reference evidence="1 2" key="1">
    <citation type="submission" date="2024-10" db="EMBL/GenBank/DDBJ databases">
        <authorList>
            <person name="Sang B.-I."/>
            <person name="Prabhaharan D."/>
        </authorList>
    </citation>
    <scope>NUCLEOTIDE SEQUENCE [LARGE SCALE GENOMIC DNA]</scope>
    <source>
        <strain evidence="1 2">MH</strain>
    </source>
</reference>
<dbReference type="Proteomes" id="UP001605989">
    <property type="component" value="Unassembled WGS sequence"/>
</dbReference>
<evidence type="ECO:0000313" key="1">
    <source>
        <dbReference type="EMBL" id="MFG6272865.1"/>
    </source>
</evidence>
<organism evidence="1 2">
    <name type="scientific">Megasphaera hexanoica</name>
    <dbReference type="NCBI Taxonomy" id="1675036"/>
    <lineage>
        <taxon>Bacteria</taxon>
        <taxon>Bacillati</taxon>
        <taxon>Bacillota</taxon>
        <taxon>Negativicutes</taxon>
        <taxon>Veillonellales</taxon>
        <taxon>Veillonellaceae</taxon>
        <taxon>Megasphaera</taxon>
    </lineage>
</organism>